<proteinExistence type="predicted"/>
<dbReference type="Proteomes" id="UP000278378">
    <property type="component" value="Segment"/>
</dbReference>
<feature type="transmembrane region" description="Helical" evidence="1">
    <location>
        <begin position="6"/>
        <end position="25"/>
    </location>
</feature>
<keyword evidence="1" id="KW-0812">Transmembrane</keyword>
<dbReference type="RefSeq" id="YP_009626358.1">
    <property type="nucleotide sequence ID" value="NC_042138.1"/>
</dbReference>
<keyword evidence="1" id="KW-0472">Membrane</keyword>
<organism evidence="2 3">
    <name type="scientific">Klebsiella phage PMBT1</name>
    <dbReference type="NCBI Taxonomy" id="1880822"/>
    <lineage>
        <taxon>Viruses</taxon>
        <taxon>Duplodnaviria</taxon>
        <taxon>Heunggongvirae</taxon>
        <taxon>Uroviricota</taxon>
        <taxon>Caudoviricetes</taxon>
        <taxon>Pantevenvirales</taxon>
        <taxon>Straboviridae</taxon>
        <taxon>Slopekvirus</taxon>
        <taxon>Klebsiella virus PMBT1</taxon>
    </lineage>
</organism>
<reference evidence="3" key="1">
    <citation type="submission" date="2016-08" db="EMBL/GenBank/DDBJ databases">
        <authorList>
            <person name="Brinks E."/>
        </authorList>
    </citation>
    <scope>NUCLEOTIDE SEQUENCE [LARGE SCALE GENOMIC DNA]</scope>
</reference>
<name>A0A1G4GQ76_9CAUD</name>
<protein>
    <submittedName>
        <fullName evidence="2">Uncharacterized protein</fullName>
    </submittedName>
</protein>
<dbReference type="GeneID" id="40103262"/>
<accession>A0A1G4GQ76</accession>
<dbReference type="EMBL" id="LT607758">
    <property type="protein sequence ID" value="SCO64699.1"/>
    <property type="molecule type" value="Genomic_DNA"/>
</dbReference>
<evidence type="ECO:0000313" key="3">
    <source>
        <dbReference type="Proteomes" id="UP000278378"/>
    </source>
</evidence>
<dbReference type="KEGG" id="vg:40103262"/>
<sequence length="67" mass="7571">MAPSIVMLVISFLAFVSIMCLLLSLKQNIGTTWLVILLIMIAGLFLLIVSDVVSSLMWHINYNRYVQ</sequence>
<evidence type="ECO:0000313" key="2">
    <source>
        <dbReference type="EMBL" id="SCO64699.1"/>
    </source>
</evidence>
<evidence type="ECO:0000256" key="1">
    <source>
        <dbReference type="SAM" id="Phobius"/>
    </source>
</evidence>
<keyword evidence="1" id="KW-1133">Transmembrane helix</keyword>
<feature type="transmembrane region" description="Helical" evidence="1">
    <location>
        <begin position="32"/>
        <end position="60"/>
    </location>
</feature>